<protein>
    <recommendedName>
        <fullName evidence="3">Histone-lysine N-methyltransferase SETMAR</fullName>
    </recommendedName>
</protein>
<dbReference type="InterPro" id="IPR052709">
    <property type="entry name" value="Transposase-MT_Hybrid"/>
</dbReference>
<reference evidence="1" key="1">
    <citation type="submission" date="2020-08" db="EMBL/GenBank/DDBJ databases">
        <title>Multicomponent nature underlies the extraordinary mechanical properties of spider dragline silk.</title>
        <authorList>
            <person name="Kono N."/>
            <person name="Nakamura H."/>
            <person name="Mori M."/>
            <person name="Yoshida Y."/>
            <person name="Ohtoshi R."/>
            <person name="Malay A.D."/>
            <person name="Moran D.A.P."/>
            <person name="Tomita M."/>
            <person name="Numata K."/>
            <person name="Arakawa K."/>
        </authorList>
    </citation>
    <scope>NUCLEOTIDE SEQUENCE</scope>
</reference>
<evidence type="ECO:0008006" key="3">
    <source>
        <dbReference type="Google" id="ProtNLM"/>
    </source>
</evidence>
<evidence type="ECO:0000313" key="2">
    <source>
        <dbReference type="Proteomes" id="UP000887013"/>
    </source>
</evidence>
<keyword evidence="2" id="KW-1185">Reference proteome</keyword>
<sequence>MYRMQLALVKRRGDLMFKNSAKPHVAVATTQHIHELDYECFHHPVYSSTPSDYLFFQHFSHYLSQKCFGNDLSIIRASADHMSETLYRYWLVLGNEAVFKKIPPLIGENDKAQLDPFNTFKSSRPGLPEDPWCRRSCRELRVTSEVLANVTSLSRMRVTRPIHLCSFYKMTNQKYSTKSSSKGSCE</sequence>
<dbReference type="GO" id="GO:0003676">
    <property type="term" value="F:nucleic acid binding"/>
    <property type="evidence" value="ECO:0007669"/>
    <property type="project" value="InterPro"/>
</dbReference>
<dbReference type="Proteomes" id="UP000887013">
    <property type="component" value="Unassembled WGS sequence"/>
</dbReference>
<gene>
    <name evidence="1" type="ORF">NPIL_207461</name>
</gene>
<dbReference type="PANTHER" id="PTHR46060">
    <property type="entry name" value="MARINER MOS1 TRANSPOSASE-LIKE PROTEIN"/>
    <property type="match status" value="1"/>
</dbReference>
<dbReference type="Gene3D" id="3.30.420.10">
    <property type="entry name" value="Ribonuclease H-like superfamily/Ribonuclease H"/>
    <property type="match status" value="1"/>
</dbReference>
<accession>A0A8X6R0D1</accession>
<dbReference type="InterPro" id="IPR036397">
    <property type="entry name" value="RNaseH_sf"/>
</dbReference>
<dbReference type="EMBL" id="BMAW01086162">
    <property type="protein sequence ID" value="GFU46319.1"/>
    <property type="molecule type" value="Genomic_DNA"/>
</dbReference>
<proteinExistence type="predicted"/>
<evidence type="ECO:0000313" key="1">
    <source>
        <dbReference type="EMBL" id="GFU46319.1"/>
    </source>
</evidence>
<dbReference type="PANTHER" id="PTHR46060:SF3">
    <property type="entry name" value="PROTEIN GVQW3"/>
    <property type="match status" value="1"/>
</dbReference>
<organism evidence="1 2">
    <name type="scientific">Nephila pilipes</name>
    <name type="common">Giant wood spider</name>
    <name type="synonym">Nephila maculata</name>
    <dbReference type="NCBI Taxonomy" id="299642"/>
    <lineage>
        <taxon>Eukaryota</taxon>
        <taxon>Metazoa</taxon>
        <taxon>Ecdysozoa</taxon>
        <taxon>Arthropoda</taxon>
        <taxon>Chelicerata</taxon>
        <taxon>Arachnida</taxon>
        <taxon>Araneae</taxon>
        <taxon>Araneomorphae</taxon>
        <taxon>Entelegynae</taxon>
        <taxon>Araneoidea</taxon>
        <taxon>Nephilidae</taxon>
        <taxon>Nephila</taxon>
    </lineage>
</organism>
<dbReference type="AlphaFoldDB" id="A0A8X6R0D1"/>
<comment type="caution">
    <text evidence="1">The sequence shown here is derived from an EMBL/GenBank/DDBJ whole genome shotgun (WGS) entry which is preliminary data.</text>
</comment>
<name>A0A8X6R0D1_NEPPI</name>